<dbReference type="HOGENOM" id="CLU_2774419_0_0_7"/>
<dbReference type="KEGG" id="sat:SYN_01973"/>
<dbReference type="AlphaFoldDB" id="Q2LUI8"/>
<reference evidence="1 2" key="1">
    <citation type="journal article" date="2007" name="Proc. Natl. Acad. Sci. U.S.A.">
        <title>The genome of Syntrophus aciditrophicus: life at the thermodynamic limit of microbial growth.</title>
        <authorList>
            <person name="McInerney M.J."/>
            <person name="Rohlin L."/>
            <person name="Mouttaki H."/>
            <person name="Kim U."/>
            <person name="Krupp R.S."/>
            <person name="Rios-Hernandez L."/>
            <person name="Sieber J."/>
            <person name="Struchtemeyer C.G."/>
            <person name="Bhattacharyya A."/>
            <person name="Campbell J.W."/>
            <person name="Gunsalus R.P."/>
        </authorList>
    </citation>
    <scope>NUCLEOTIDE SEQUENCE [LARGE SCALE GENOMIC DNA]</scope>
    <source>
        <strain evidence="1 2">SB</strain>
    </source>
</reference>
<keyword evidence="2" id="KW-1185">Reference proteome</keyword>
<gene>
    <name evidence="1" type="ORF">SYN_01973</name>
</gene>
<proteinExistence type="predicted"/>
<protein>
    <submittedName>
        <fullName evidence="1">Hypothetical cytosolic protein</fullName>
    </submittedName>
</protein>
<dbReference type="Proteomes" id="UP000001933">
    <property type="component" value="Chromosome"/>
</dbReference>
<dbReference type="EMBL" id="CP000252">
    <property type="protein sequence ID" value="ABC77747.1"/>
    <property type="molecule type" value="Genomic_DNA"/>
</dbReference>
<sequence length="69" mass="7665">MSVWLREKKVNTSRRILAVALKKWVFSIKIIIGVNAATEQRPVDGILNSAGAVLFQVEVSGRNRVIDAM</sequence>
<evidence type="ECO:0000313" key="2">
    <source>
        <dbReference type="Proteomes" id="UP000001933"/>
    </source>
</evidence>
<organism evidence="1 2">
    <name type="scientific">Syntrophus aciditrophicus (strain SB)</name>
    <dbReference type="NCBI Taxonomy" id="56780"/>
    <lineage>
        <taxon>Bacteria</taxon>
        <taxon>Pseudomonadati</taxon>
        <taxon>Thermodesulfobacteriota</taxon>
        <taxon>Syntrophia</taxon>
        <taxon>Syntrophales</taxon>
        <taxon>Syntrophaceae</taxon>
        <taxon>Syntrophus</taxon>
    </lineage>
</organism>
<dbReference type="InParanoid" id="Q2LUI8"/>
<evidence type="ECO:0000313" key="1">
    <source>
        <dbReference type="EMBL" id="ABC77747.1"/>
    </source>
</evidence>
<accession>Q2LUI8</accession>
<name>Q2LUI8_SYNAS</name>